<feature type="transmembrane region" description="Helical" evidence="1">
    <location>
        <begin position="84"/>
        <end position="102"/>
    </location>
</feature>
<accession>G8HQV9</accession>
<reference evidence="2" key="1">
    <citation type="journal article" date="2011" name="BMC Evol. Biol.">
        <title>Ten new complete mitochondrial genomes of pulmonates (Mollusca: Gastropoda) and their impact on phylogenetic relationships.</title>
        <authorList>
            <person name="White T.R."/>
            <person name="Conrad M.M."/>
            <person name="Tseng R."/>
            <person name="Balayan S."/>
            <person name="Golding R."/>
            <person name="de Frias Martins A.M."/>
            <person name="Dayrat B.A."/>
        </authorList>
    </citation>
    <scope>NUCLEOTIDE SEQUENCE</scope>
</reference>
<evidence type="ECO:0000256" key="1">
    <source>
        <dbReference type="SAM" id="Phobius"/>
    </source>
</evidence>
<sequence length="155" mass="16735">MFETGYFFLFSLFCLMAMFPIMGSPLSMGGVLIAVSFCSVSLMSIFASSWYGYILFLVYIGGLLVLFIYVCMVSSNFPFTISPSMSFIVFGLAALAGMFISSSLPKRVLGFSLYECGEHLSLILFVGLAIVLLAAFLAVARIVSGGGSLVIESRE</sequence>
<organism evidence="2">
    <name type="scientific">Peronia peronii</name>
    <dbReference type="NCBI Taxonomy" id="999236"/>
    <lineage>
        <taxon>Eukaryota</taxon>
        <taxon>Metazoa</taxon>
        <taxon>Spiralia</taxon>
        <taxon>Lophotrochozoa</taxon>
        <taxon>Mollusca</taxon>
        <taxon>Gastropoda</taxon>
        <taxon>Heterobranchia</taxon>
        <taxon>Euthyneura</taxon>
        <taxon>Panpulmonata</taxon>
        <taxon>Eupulmonata</taxon>
        <taxon>Systellommatophora</taxon>
        <taxon>Onchidioidea</taxon>
        <taxon>Onchidiidae</taxon>
        <taxon>Peronia</taxon>
    </lineage>
</organism>
<keyword evidence="1" id="KW-0812">Transmembrane</keyword>
<keyword evidence="2" id="KW-0496">Mitochondrion</keyword>
<proteinExistence type="predicted"/>
<dbReference type="AlphaFoldDB" id="G8HQV9"/>
<evidence type="ECO:0000313" key="2">
    <source>
        <dbReference type="EMBL" id="AEQ93866.1"/>
    </source>
</evidence>
<feature type="transmembrane region" description="Helical" evidence="1">
    <location>
        <begin position="53"/>
        <end position="72"/>
    </location>
</feature>
<keyword evidence="1" id="KW-1133">Transmembrane helix</keyword>
<protein>
    <submittedName>
        <fullName evidence="2">NADH dehydrogenase subunit 6</fullName>
    </submittedName>
</protein>
<gene>
    <name evidence="2" type="primary">nad6</name>
</gene>
<geneLocation type="mitochondrion" evidence="2"/>
<dbReference type="EMBL" id="JN619346">
    <property type="protein sequence ID" value="AEQ93866.1"/>
    <property type="molecule type" value="Genomic_DNA"/>
</dbReference>
<name>G8HQV9_9EUPU</name>
<reference evidence="2" key="2">
    <citation type="submission" date="2011-08" db="EMBL/GenBank/DDBJ databases">
        <authorList>
            <person name="Dayrat B."/>
        </authorList>
    </citation>
    <scope>NUCLEOTIDE SEQUENCE</scope>
</reference>
<feature type="transmembrane region" description="Helical" evidence="1">
    <location>
        <begin position="122"/>
        <end position="144"/>
    </location>
</feature>
<keyword evidence="1" id="KW-0472">Membrane</keyword>
<feature type="transmembrane region" description="Helical" evidence="1">
    <location>
        <begin position="6"/>
        <end position="23"/>
    </location>
</feature>